<evidence type="ECO:0000313" key="4">
    <source>
        <dbReference type="Proteomes" id="UP000193862"/>
    </source>
</evidence>
<keyword evidence="4" id="KW-1185">Reference proteome</keyword>
<reference evidence="3 4" key="1">
    <citation type="submission" date="2017-03" db="EMBL/GenBank/DDBJ databases">
        <authorList>
            <person name="Afonso C.L."/>
            <person name="Miller P.J."/>
            <person name="Scott M.A."/>
            <person name="Spackman E."/>
            <person name="Goraichik I."/>
            <person name="Dimitrov K.M."/>
            <person name="Suarez D.L."/>
            <person name="Swayne D.E."/>
        </authorList>
    </citation>
    <scope>NUCLEOTIDE SEQUENCE [LARGE SCALE GENOMIC DNA]</scope>
    <source>
        <strain evidence="3 4">CECT 8620</strain>
    </source>
</reference>
<sequence length="394" mass="40852">MSQDIPLPPWPALATGWAVTKLRDVRGRAGVTSPGETTGETPDETPGATERNARQNAGNEKNSGAFLAPLGVTGSRISCGSKGHKMTGHITGRRWVCGTSRRRRGVIAALLGTTLVLSGCDTTDFFNTADKDTPEIATDTSTRLVERDVEAPEVFQVDDEGLWDGRPSLGGVWVAHTEVKDPERVIIRNTANGKFVIGALFKRERTSPGPEFQVSSDAAAALGMLAGAPAALNVTALRREEAPDPVPSAALPDEAMPMPQADALGSETIAATPLDPVAEATAALDAIDAGTPAAVATPAPRPATPPAAAAPAKAATALDRPFLQIGIFSVEANASRTVQMLGSQGIAATVKQGENSGKPFWRVVVGPATSAAERSTLLEKVKAAGFTDAYAVTH</sequence>
<dbReference type="Proteomes" id="UP000193862">
    <property type="component" value="Unassembled WGS sequence"/>
</dbReference>
<dbReference type="SUPFAM" id="SSF110997">
    <property type="entry name" value="Sporulation related repeat"/>
    <property type="match status" value="1"/>
</dbReference>
<dbReference type="EMBL" id="FWFS01000004">
    <property type="protein sequence ID" value="SLN34773.1"/>
    <property type="molecule type" value="Genomic_DNA"/>
</dbReference>
<gene>
    <name evidence="3" type="ORF">AQS8620_01166</name>
</gene>
<name>A0A1Y5S8C9_9RHOB</name>
<dbReference type="PROSITE" id="PS51724">
    <property type="entry name" value="SPOR"/>
    <property type="match status" value="1"/>
</dbReference>
<dbReference type="Gene3D" id="3.30.70.1070">
    <property type="entry name" value="Sporulation related repeat"/>
    <property type="match status" value="1"/>
</dbReference>
<dbReference type="InterPro" id="IPR036680">
    <property type="entry name" value="SPOR-like_sf"/>
</dbReference>
<evidence type="ECO:0000313" key="3">
    <source>
        <dbReference type="EMBL" id="SLN34773.1"/>
    </source>
</evidence>
<evidence type="ECO:0000256" key="1">
    <source>
        <dbReference type="SAM" id="MobiDB-lite"/>
    </source>
</evidence>
<protein>
    <submittedName>
        <fullName evidence="3">Sporulation related domain protein</fullName>
    </submittedName>
</protein>
<feature type="compositionally biased region" description="Low complexity" evidence="1">
    <location>
        <begin position="30"/>
        <end position="50"/>
    </location>
</feature>
<organism evidence="3 4">
    <name type="scientific">Aquimixticola soesokkakensis</name>
    <dbReference type="NCBI Taxonomy" id="1519096"/>
    <lineage>
        <taxon>Bacteria</taxon>
        <taxon>Pseudomonadati</taxon>
        <taxon>Pseudomonadota</taxon>
        <taxon>Alphaproteobacteria</taxon>
        <taxon>Rhodobacterales</taxon>
        <taxon>Paracoccaceae</taxon>
        <taxon>Aquimixticola</taxon>
    </lineage>
</organism>
<dbReference type="GO" id="GO:0042834">
    <property type="term" value="F:peptidoglycan binding"/>
    <property type="evidence" value="ECO:0007669"/>
    <property type="project" value="InterPro"/>
</dbReference>
<accession>A0A1Y5S8C9</accession>
<dbReference type="InterPro" id="IPR007730">
    <property type="entry name" value="SPOR-like_dom"/>
</dbReference>
<proteinExistence type="predicted"/>
<evidence type="ECO:0000259" key="2">
    <source>
        <dbReference type="PROSITE" id="PS51724"/>
    </source>
</evidence>
<feature type="region of interest" description="Disordered" evidence="1">
    <location>
        <begin position="25"/>
        <end position="67"/>
    </location>
</feature>
<dbReference type="AlphaFoldDB" id="A0A1Y5S8C9"/>
<feature type="domain" description="SPOR" evidence="2">
    <location>
        <begin position="315"/>
        <end position="394"/>
    </location>
</feature>
<dbReference type="Pfam" id="PF05036">
    <property type="entry name" value="SPOR"/>
    <property type="match status" value="1"/>
</dbReference>